<dbReference type="RefSeq" id="WP_223407369.1">
    <property type="nucleotide sequence ID" value="NZ_JAGSHT010000014.1"/>
</dbReference>
<proteinExistence type="predicted"/>
<feature type="compositionally biased region" description="Basic and acidic residues" evidence="1">
    <location>
        <begin position="127"/>
        <end position="138"/>
    </location>
</feature>
<feature type="region of interest" description="Disordered" evidence="1">
    <location>
        <begin position="87"/>
        <end position="138"/>
    </location>
</feature>
<sequence>MTVFIIGVSGAVGALLAKKRIDRGDDAAGLVRRHEQRTGLAVQEVTAHQYQLADLGAETLASMLTGADDRLTLGRPLLVLRAGIGPISLGPVQPMTRSSVRRWPPPWRGCSPSPGSAGRSSNAPNAEADRRGGAGERP</sequence>
<dbReference type="InterPro" id="IPR036291">
    <property type="entry name" value="NAD(P)-bd_dom_sf"/>
</dbReference>
<dbReference type="Proteomes" id="UP000826651">
    <property type="component" value="Unassembled WGS sequence"/>
</dbReference>
<dbReference type="Gene3D" id="3.40.50.720">
    <property type="entry name" value="NAD(P)-binding Rossmann-like Domain"/>
    <property type="match status" value="1"/>
</dbReference>
<evidence type="ECO:0000313" key="2">
    <source>
        <dbReference type="EMBL" id="MBZ2197497.1"/>
    </source>
</evidence>
<gene>
    <name evidence="2" type="ORF">KCQ71_15150</name>
</gene>
<comment type="caution">
    <text evidence="2">The sequence shown here is derived from an EMBL/GenBank/DDBJ whole genome shotgun (WGS) entry which is preliminary data.</text>
</comment>
<dbReference type="SUPFAM" id="SSF51735">
    <property type="entry name" value="NAD(P)-binding Rossmann-fold domains"/>
    <property type="match status" value="1"/>
</dbReference>
<keyword evidence="3" id="KW-1185">Reference proteome</keyword>
<protein>
    <submittedName>
        <fullName evidence="2">Uncharacterized protein</fullName>
    </submittedName>
</protein>
<evidence type="ECO:0000256" key="1">
    <source>
        <dbReference type="SAM" id="MobiDB-lite"/>
    </source>
</evidence>
<accession>A0ABS7SB50</accession>
<organism evidence="2 3">
    <name type="scientific">Occultella gossypii</name>
    <dbReference type="NCBI Taxonomy" id="2800820"/>
    <lineage>
        <taxon>Bacteria</taxon>
        <taxon>Bacillati</taxon>
        <taxon>Actinomycetota</taxon>
        <taxon>Actinomycetes</taxon>
        <taxon>Micrococcales</taxon>
        <taxon>Ruaniaceae</taxon>
        <taxon>Occultella</taxon>
    </lineage>
</organism>
<evidence type="ECO:0000313" key="3">
    <source>
        <dbReference type="Proteomes" id="UP000826651"/>
    </source>
</evidence>
<dbReference type="EMBL" id="JAGSHT010000014">
    <property type="protein sequence ID" value="MBZ2197497.1"/>
    <property type="molecule type" value="Genomic_DNA"/>
</dbReference>
<name>A0ABS7SB50_9MICO</name>
<reference evidence="2 3" key="1">
    <citation type="submission" date="2021-04" db="EMBL/GenBank/DDBJ databases">
        <title>Ruania sp. nov., isolated from sandy soil of mangrove forest.</title>
        <authorList>
            <person name="Ge X."/>
            <person name="Huang R."/>
            <person name="Liu W."/>
        </authorList>
    </citation>
    <scope>NUCLEOTIDE SEQUENCE [LARGE SCALE GENOMIC DNA]</scope>
    <source>
        <strain evidence="2 3">N2-46</strain>
    </source>
</reference>